<feature type="transmembrane region" description="Helical" evidence="1">
    <location>
        <begin position="511"/>
        <end position="534"/>
    </location>
</feature>
<keyword evidence="4" id="KW-1185">Reference proteome</keyword>
<keyword evidence="1" id="KW-0472">Membrane</keyword>
<keyword evidence="1" id="KW-1133">Transmembrane helix</keyword>
<organism evidence="3 4">
    <name type="scientific">Podospora appendiculata</name>
    <dbReference type="NCBI Taxonomy" id="314037"/>
    <lineage>
        <taxon>Eukaryota</taxon>
        <taxon>Fungi</taxon>
        <taxon>Dikarya</taxon>
        <taxon>Ascomycota</taxon>
        <taxon>Pezizomycotina</taxon>
        <taxon>Sordariomycetes</taxon>
        <taxon>Sordariomycetidae</taxon>
        <taxon>Sordariales</taxon>
        <taxon>Podosporaceae</taxon>
        <taxon>Podospora</taxon>
    </lineage>
</organism>
<dbReference type="InterPro" id="IPR058257">
    <property type="entry name" value="CorA-like_dom"/>
</dbReference>
<dbReference type="Gene3D" id="1.20.58.340">
    <property type="entry name" value="Magnesium transport protein CorA, transmembrane region"/>
    <property type="match status" value="1"/>
</dbReference>
<evidence type="ECO:0000256" key="1">
    <source>
        <dbReference type="SAM" id="Phobius"/>
    </source>
</evidence>
<protein>
    <recommendedName>
        <fullName evidence="2">CorA-like transporter domain-containing protein</fullName>
    </recommendedName>
</protein>
<gene>
    <name evidence="3" type="ORF">B0T22DRAFT_462172</name>
</gene>
<dbReference type="Proteomes" id="UP001270362">
    <property type="component" value="Unassembled WGS sequence"/>
</dbReference>
<sequence>MSGQQASTDASRRFKESQDNFLEYPCNLMQTESFQYDLDEYKRKLSLQDEDGDYYYFEPTRKRNVSFWALQDGDQEYQLKERINDLDMQQLMSDSSPDALSEFVFIKAASNRKPLNCSMEHMTRLLTHRQVMAPFLDFVFTFRAREEPETMATFRQEDYLDPAASTALANQNLARSGLRIQHAFNLITPEQDLNQPELPWPLRQNATYHSFDPVTGRAFWLNLKGNDEISNRLKKSIPAHPQLQPAALTKTESRFAATLLTHLIHFQWCVENWPRYIDYLESLVKGDHLTKVQYGPVSALAAPDEIERAALRRSTMNSSKSPPSRQGTLQRAGSFYAPKVVRKLSEKIFPADKKTLAQQAAEEEERRRKEMGRLDFDKLFDFADLQKLGQLGDDMQTSLMVIGQNVRVMNEVMARYSELVASEEFRALVDVGVCRADVARFLSRGRRMVQDLENNGLRLRTIISSLESAKEQFQGILQYKNIRTGEYFAQSAHDSAKVMEQMAVKTKQETVSMHSITILTLVFLPGTFLATVFGSGLMRWDDDGGGWNARPAGLQLFLAICLPMTTFTIGVWLFLNSRQQRRQRDRESLEAVVSVGDEKV</sequence>
<reference evidence="3" key="1">
    <citation type="journal article" date="2023" name="Mol. Phylogenet. Evol.">
        <title>Genome-scale phylogeny and comparative genomics of the fungal order Sordariales.</title>
        <authorList>
            <person name="Hensen N."/>
            <person name="Bonometti L."/>
            <person name="Westerberg I."/>
            <person name="Brannstrom I.O."/>
            <person name="Guillou S."/>
            <person name="Cros-Aarteil S."/>
            <person name="Calhoun S."/>
            <person name="Haridas S."/>
            <person name="Kuo A."/>
            <person name="Mondo S."/>
            <person name="Pangilinan J."/>
            <person name="Riley R."/>
            <person name="LaButti K."/>
            <person name="Andreopoulos B."/>
            <person name="Lipzen A."/>
            <person name="Chen C."/>
            <person name="Yan M."/>
            <person name="Daum C."/>
            <person name="Ng V."/>
            <person name="Clum A."/>
            <person name="Steindorff A."/>
            <person name="Ohm R.A."/>
            <person name="Martin F."/>
            <person name="Silar P."/>
            <person name="Natvig D.O."/>
            <person name="Lalanne C."/>
            <person name="Gautier V."/>
            <person name="Ament-Velasquez S.L."/>
            <person name="Kruys A."/>
            <person name="Hutchinson M.I."/>
            <person name="Powell A.J."/>
            <person name="Barry K."/>
            <person name="Miller A.N."/>
            <person name="Grigoriev I.V."/>
            <person name="Debuchy R."/>
            <person name="Gladieux P."/>
            <person name="Hiltunen Thoren M."/>
            <person name="Johannesson H."/>
        </authorList>
    </citation>
    <scope>NUCLEOTIDE SEQUENCE</scope>
    <source>
        <strain evidence="3">CBS 314.62</strain>
    </source>
</reference>
<accession>A0AAE0XBX9</accession>
<feature type="domain" description="CorA-like transporter" evidence="2">
    <location>
        <begin position="17"/>
        <end position="285"/>
    </location>
</feature>
<keyword evidence="1" id="KW-0812">Transmembrane</keyword>
<proteinExistence type="predicted"/>
<dbReference type="AlphaFoldDB" id="A0AAE0XBX9"/>
<feature type="transmembrane region" description="Helical" evidence="1">
    <location>
        <begin position="554"/>
        <end position="575"/>
    </location>
</feature>
<evidence type="ECO:0000259" key="2">
    <source>
        <dbReference type="Pfam" id="PF26616"/>
    </source>
</evidence>
<dbReference type="Pfam" id="PF26616">
    <property type="entry name" value="CorA-like"/>
    <property type="match status" value="1"/>
</dbReference>
<reference evidence="3" key="2">
    <citation type="submission" date="2023-06" db="EMBL/GenBank/DDBJ databases">
        <authorList>
            <consortium name="Lawrence Berkeley National Laboratory"/>
            <person name="Haridas S."/>
            <person name="Hensen N."/>
            <person name="Bonometti L."/>
            <person name="Westerberg I."/>
            <person name="Brannstrom I.O."/>
            <person name="Guillou S."/>
            <person name="Cros-Aarteil S."/>
            <person name="Calhoun S."/>
            <person name="Kuo A."/>
            <person name="Mondo S."/>
            <person name="Pangilinan J."/>
            <person name="Riley R."/>
            <person name="Labutti K."/>
            <person name="Andreopoulos B."/>
            <person name="Lipzen A."/>
            <person name="Chen C."/>
            <person name="Yanf M."/>
            <person name="Daum C."/>
            <person name="Ng V."/>
            <person name="Clum A."/>
            <person name="Steindorff A."/>
            <person name="Ohm R."/>
            <person name="Martin F."/>
            <person name="Silar P."/>
            <person name="Natvig D."/>
            <person name="Lalanne C."/>
            <person name="Gautier V."/>
            <person name="Ament-Velasquez S.L."/>
            <person name="Kruys A."/>
            <person name="Hutchinson M.I."/>
            <person name="Powell A.J."/>
            <person name="Barry K."/>
            <person name="Miller A.N."/>
            <person name="Grigoriev I.V."/>
            <person name="Debuchy R."/>
            <person name="Gladieux P."/>
            <person name="Thoren M.H."/>
            <person name="Johannesson H."/>
        </authorList>
    </citation>
    <scope>NUCLEOTIDE SEQUENCE</scope>
    <source>
        <strain evidence="3">CBS 314.62</strain>
    </source>
</reference>
<evidence type="ECO:0000313" key="3">
    <source>
        <dbReference type="EMBL" id="KAK3689758.1"/>
    </source>
</evidence>
<evidence type="ECO:0000313" key="4">
    <source>
        <dbReference type="Proteomes" id="UP001270362"/>
    </source>
</evidence>
<name>A0AAE0XBX9_9PEZI</name>
<dbReference type="EMBL" id="JAULSO010000002">
    <property type="protein sequence ID" value="KAK3689758.1"/>
    <property type="molecule type" value="Genomic_DNA"/>
</dbReference>
<comment type="caution">
    <text evidence="3">The sequence shown here is derived from an EMBL/GenBank/DDBJ whole genome shotgun (WGS) entry which is preliminary data.</text>
</comment>